<dbReference type="CDD" id="cd07343">
    <property type="entry name" value="M48A_Zmpste24p_like"/>
    <property type="match status" value="1"/>
</dbReference>
<keyword evidence="2 7" id="KW-0479">Metal-binding</keyword>
<evidence type="ECO:0000256" key="1">
    <source>
        <dbReference type="ARBA" id="ARBA00022670"/>
    </source>
</evidence>
<keyword evidence="4 7" id="KW-0862">Zinc</keyword>
<dbReference type="PANTHER" id="PTHR10120">
    <property type="entry name" value="CAAX PRENYL PROTEASE 1"/>
    <property type="match status" value="1"/>
</dbReference>
<protein>
    <submittedName>
        <fullName evidence="12">M48 family metallopeptidase</fullName>
    </submittedName>
</protein>
<keyword evidence="5 8" id="KW-0482">Metalloprotease</keyword>
<proteinExistence type="inferred from homology"/>
<sequence>MIGITVVFLGLYLWFTTFPGRPAGDAYRYFTEGDIVSARAYASASRMVSAINFSVELSFLIWFTMGTAGRYLSDWCEKVAGRYTLSILLYFFILWVILRIINLPFSLYSGYFLQKQWGFSTQTLMSWWMDYIKSAALDLVLSATGVILLFFAVNRWPGTWHITAWAFISLWLVVQTFLWPILVEPLFNKFEAAKDPQIIAMVKELADKAGIPVNQVLIMDASRRTTKANAYFTGIGRIKRIVLYDTLLKDYPEDEVRAVIAHEMGHWRQGHIVKGLLESSLGILIMLLILHTFMKIDIHFNGSYPPYLWAYLTLFFVLASYIANPIYNYESRRMETEADRISVMLTEDPNSVIKLQVDLAKRNLSDMSPPLFIEWFAYTHPSTMHRIEMVEKIKPPSE</sequence>
<dbReference type="InterPro" id="IPR027057">
    <property type="entry name" value="CAXX_Prtase_1"/>
</dbReference>
<dbReference type="FunFam" id="3.30.2010.10:FF:000010">
    <property type="entry name" value="M48 family peptidase"/>
    <property type="match status" value="1"/>
</dbReference>
<dbReference type="GO" id="GO:0046872">
    <property type="term" value="F:metal ion binding"/>
    <property type="evidence" value="ECO:0007669"/>
    <property type="project" value="UniProtKB-KW"/>
</dbReference>
<feature type="domain" description="Peptidase M48" evidence="10">
    <location>
        <begin position="193"/>
        <end position="393"/>
    </location>
</feature>
<evidence type="ECO:0000256" key="5">
    <source>
        <dbReference type="ARBA" id="ARBA00023049"/>
    </source>
</evidence>
<comment type="similarity">
    <text evidence="8">Belongs to the peptidase M48 family.</text>
</comment>
<comment type="cofactor">
    <cofactor evidence="7 8">
        <name>Zn(2+)</name>
        <dbReference type="ChEBI" id="CHEBI:29105"/>
    </cofactor>
    <text evidence="7 8">Binds 1 zinc ion per subunit.</text>
</comment>
<evidence type="ECO:0000259" key="10">
    <source>
        <dbReference type="Pfam" id="PF01435"/>
    </source>
</evidence>
<feature type="active site" description="Proton donor" evidence="6">
    <location>
        <position position="339"/>
    </location>
</feature>
<evidence type="ECO:0000256" key="4">
    <source>
        <dbReference type="ARBA" id="ARBA00022833"/>
    </source>
</evidence>
<feature type="transmembrane region" description="Helical" evidence="9">
    <location>
        <begin position="134"/>
        <end position="153"/>
    </location>
</feature>
<evidence type="ECO:0000256" key="8">
    <source>
        <dbReference type="RuleBase" id="RU003983"/>
    </source>
</evidence>
<keyword evidence="9" id="KW-0472">Membrane</keyword>
<accession>A0A5D8QI02</accession>
<feature type="binding site" evidence="7">
    <location>
        <position position="266"/>
    </location>
    <ligand>
        <name>Zn(2+)</name>
        <dbReference type="ChEBI" id="CHEBI:29105"/>
        <note>catalytic</note>
    </ligand>
</feature>
<feature type="transmembrane region" description="Helical" evidence="9">
    <location>
        <begin position="87"/>
        <end position="113"/>
    </location>
</feature>
<dbReference type="InterPro" id="IPR001915">
    <property type="entry name" value="Peptidase_M48"/>
</dbReference>
<evidence type="ECO:0000256" key="3">
    <source>
        <dbReference type="ARBA" id="ARBA00022801"/>
    </source>
</evidence>
<dbReference type="Gene3D" id="3.30.2010.10">
    <property type="entry name" value="Metalloproteases ('zincins'), catalytic domain"/>
    <property type="match status" value="1"/>
</dbReference>
<dbReference type="Pfam" id="PF16491">
    <property type="entry name" value="Peptidase_M48_N"/>
    <property type="match status" value="1"/>
</dbReference>
<evidence type="ECO:0000256" key="6">
    <source>
        <dbReference type="PIRSR" id="PIRSR627057-1"/>
    </source>
</evidence>
<feature type="transmembrane region" description="Helical" evidence="9">
    <location>
        <begin position="159"/>
        <end position="182"/>
    </location>
</feature>
<feature type="transmembrane region" description="Helical" evidence="9">
    <location>
        <begin position="276"/>
        <end position="294"/>
    </location>
</feature>
<evidence type="ECO:0000313" key="12">
    <source>
        <dbReference type="EMBL" id="TZE82928.1"/>
    </source>
</evidence>
<keyword evidence="3 8" id="KW-0378">Hydrolase</keyword>
<keyword evidence="13" id="KW-1185">Reference proteome</keyword>
<evidence type="ECO:0000256" key="2">
    <source>
        <dbReference type="ARBA" id="ARBA00022723"/>
    </source>
</evidence>
<reference evidence="12 13" key="1">
    <citation type="submission" date="2019-08" db="EMBL/GenBank/DDBJ databases">
        <title>Calorimonas adulescens gen. nov., sp. nov., an anaerobic thermophilic bacterium from Sakhalin hot spring.</title>
        <authorList>
            <person name="Khomyakova M.A."/>
            <person name="Merkel A.Y."/>
            <person name="Novikov A."/>
            <person name="Bonch-Osmolovskaya E.A."/>
            <person name="Slobodkin A.I."/>
        </authorList>
    </citation>
    <scope>NUCLEOTIDE SEQUENCE [LARGE SCALE GENOMIC DNA]</scope>
    <source>
        <strain evidence="12 13">A05MB</strain>
    </source>
</reference>
<dbReference type="AlphaFoldDB" id="A0A5D8QI02"/>
<organism evidence="12 13">
    <name type="scientific">Calorimonas adulescens</name>
    <dbReference type="NCBI Taxonomy" id="2606906"/>
    <lineage>
        <taxon>Bacteria</taxon>
        <taxon>Bacillati</taxon>
        <taxon>Bacillota</taxon>
        <taxon>Clostridia</taxon>
        <taxon>Thermoanaerobacterales</taxon>
        <taxon>Thermoanaerobacteraceae</taxon>
        <taxon>Calorimonas</taxon>
    </lineage>
</organism>
<feature type="transmembrane region" description="Helical" evidence="9">
    <location>
        <begin position="47"/>
        <end position="67"/>
    </location>
</feature>
<dbReference type="InterPro" id="IPR032456">
    <property type="entry name" value="Peptidase_M48_N"/>
</dbReference>
<feature type="transmembrane region" description="Helical" evidence="9">
    <location>
        <begin position="306"/>
        <end position="324"/>
    </location>
</feature>
<evidence type="ECO:0000256" key="9">
    <source>
        <dbReference type="SAM" id="Phobius"/>
    </source>
</evidence>
<keyword evidence="1 8" id="KW-0645">Protease</keyword>
<keyword evidence="9" id="KW-0812">Transmembrane</keyword>
<gene>
    <name evidence="12" type="ORF">FWJ32_02950</name>
</gene>
<evidence type="ECO:0000256" key="7">
    <source>
        <dbReference type="PIRSR" id="PIRSR627057-2"/>
    </source>
</evidence>
<evidence type="ECO:0000313" key="13">
    <source>
        <dbReference type="Proteomes" id="UP000322976"/>
    </source>
</evidence>
<dbReference type="EMBL" id="VTPS01000003">
    <property type="protein sequence ID" value="TZE82928.1"/>
    <property type="molecule type" value="Genomic_DNA"/>
</dbReference>
<name>A0A5D8QI02_9THEO</name>
<feature type="domain" description="CAAX prenyl protease 1 N-terminal" evidence="11">
    <location>
        <begin position="30"/>
        <end position="189"/>
    </location>
</feature>
<feature type="active site" evidence="6">
    <location>
        <position position="263"/>
    </location>
</feature>
<comment type="caution">
    <text evidence="12">The sequence shown here is derived from an EMBL/GenBank/DDBJ whole genome shotgun (WGS) entry which is preliminary data.</text>
</comment>
<feature type="binding site" evidence="7">
    <location>
        <position position="335"/>
    </location>
    <ligand>
        <name>Zn(2+)</name>
        <dbReference type="ChEBI" id="CHEBI:29105"/>
        <note>catalytic</note>
    </ligand>
</feature>
<keyword evidence="9" id="KW-1133">Transmembrane helix</keyword>
<dbReference type="GO" id="GO:0071586">
    <property type="term" value="P:CAAX-box protein processing"/>
    <property type="evidence" value="ECO:0007669"/>
    <property type="project" value="InterPro"/>
</dbReference>
<dbReference type="Pfam" id="PF01435">
    <property type="entry name" value="Peptidase_M48"/>
    <property type="match status" value="1"/>
</dbReference>
<evidence type="ECO:0000259" key="11">
    <source>
        <dbReference type="Pfam" id="PF16491"/>
    </source>
</evidence>
<dbReference type="Proteomes" id="UP000322976">
    <property type="component" value="Unassembled WGS sequence"/>
</dbReference>
<dbReference type="GO" id="GO:0004222">
    <property type="term" value="F:metalloendopeptidase activity"/>
    <property type="evidence" value="ECO:0007669"/>
    <property type="project" value="InterPro"/>
</dbReference>
<feature type="binding site" evidence="7">
    <location>
        <position position="262"/>
    </location>
    <ligand>
        <name>Zn(2+)</name>
        <dbReference type="ChEBI" id="CHEBI:29105"/>
        <note>catalytic</note>
    </ligand>
</feature>